<sequence>MNLFSNKLSASEINRELQKLQVRLSSSCCSSEPVPALNIYRDFHKGIHGFSEAAVWSDFALRGAYRLYQLTNDTSVLRKNYLLMSRWVQFLRERAEISPYSGSGWQHSFDSEMDTYFWNTDPYFCHNLIQKILSHPDFRRELPPELTEFLNFHGCEGTLYYAFCVRRLTDIAVILNIEEDVWFYQMLYEKILRALQITTAEACTSVFCTYKCGR</sequence>
<keyword evidence="2" id="KW-1185">Reference proteome</keyword>
<dbReference type="InterPro" id="IPR012341">
    <property type="entry name" value="6hp_glycosidase-like_sf"/>
</dbReference>
<comment type="caution">
    <text evidence="1">The sequence shown here is derived from an EMBL/GenBank/DDBJ whole genome shotgun (WGS) entry which is preliminary data.</text>
</comment>
<dbReference type="InterPro" id="IPR008928">
    <property type="entry name" value="6-hairpin_glycosidase_sf"/>
</dbReference>
<reference evidence="1 2" key="1">
    <citation type="submission" date="2024-03" db="EMBL/GenBank/DDBJ databases">
        <title>Human intestinal bacterial collection.</title>
        <authorList>
            <person name="Pauvert C."/>
            <person name="Hitch T.C.A."/>
            <person name="Clavel T."/>
        </authorList>
    </citation>
    <scope>NUCLEOTIDE SEQUENCE [LARGE SCALE GENOMIC DNA]</scope>
    <source>
        <strain evidence="1 2">CLA-JM-H16</strain>
    </source>
</reference>
<dbReference type="Proteomes" id="UP001473063">
    <property type="component" value="Unassembled WGS sequence"/>
</dbReference>
<evidence type="ECO:0000313" key="1">
    <source>
        <dbReference type="EMBL" id="MEQ2370008.1"/>
    </source>
</evidence>
<name>A0ABV1BBK3_9FIRM</name>
<accession>A0ABV1BBK3</accession>
<dbReference type="Gene3D" id="1.50.10.10">
    <property type="match status" value="1"/>
</dbReference>
<proteinExistence type="predicted"/>
<dbReference type="SUPFAM" id="SSF48208">
    <property type="entry name" value="Six-hairpin glycosidases"/>
    <property type="match status" value="1"/>
</dbReference>
<dbReference type="RefSeq" id="WP_178641947.1">
    <property type="nucleotide sequence ID" value="NZ_JBBMEJ010000002.1"/>
</dbReference>
<evidence type="ECO:0000313" key="2">
    <source>
        <dbReference type="Proteomes" id="UP001473063"/>
    </source>
</evidence>
<organism evidence="1 2">
    <name type="scientific">Blautia aquisgranensis</name>
    <dbReference type="NCBI Taxonomy" id="3133153"/>
    <lineage>
        <taxon>Bacteria</taxon>
        <taxon>Bacillati</taxon>
        <taxon>Bacillota</taxon>
        <taxon>Clostridia</taxon>
        <taxon>Lachnospirales</taxon>
        <taxon>Lachnospiraceae</taxon>
        <taxon>Blautia</taxon>
    </lineage>
</organism>
<dbReference type="EMBL" id="JBBMEJ010000002">
    <property type="protein sequence ID" value="MEQ2370008.1"/>
    <property type="molecule type" value="Genomic_DNA"/>
</dbReference>
<protein>
    <submittedName>
        <fullName evidence="1">Uncharacterized protein</fullName>
    </submittedName>
</protein>
<gene>
    <name evidence="1" type="ORF">WMO28_03450</name>
</gene>